<dbReference type="PROSITE" id="PS50042">
    <property type="entry name" value="CNMP_BINDING_3"/>
    <property type="match status" value="1"/>
</dbReference>
<accession>A0A172T3E5</accession>
<dbReference type="Proteomes" id="UP000077096">
    <property type="component" value="Chromosome"/>
</dbReference>
<dbReference type="SUPFAM" id="SSF46785">
    <property type="entry name" value="Winged helix' DNA-binding domain"/>
    <property type="match status" value="1"/>
</dbReference>
<keyword evidence="1" id="KW-0805">Transcription regulation</keyword>
<dbReference type="AlphaFoldDB" id="A0A172T3E5"/>
<dbReference type="InterPro" id="IPR018490">
    <property type="entry name" value="cNMP-bd_dom_sf"/>
</dbReference>
<dbReference type="SMART" id="SM00100">
    <property type="entry name" value="cNMP"/>
    <property type="match status" value="1"/>
</dbReference>
<dbReference type="PATRIC" id="fig|93466.3.peg.1171"/>
<name>A0A172T3E5_FERPE</name>
<sequence length="231" mass="26726">MHISSSNMRFVETLENCEIFKGVEKSFIDEVVRNAKIERYGAKELVRIRGDECSELLFLVEGEAFGLFTNPEGRVLQIDHMFAPKLLAAAVIFAADSQYPVDVETVRPSVFLTLDKNFFVSLMMKNERLLRNYLQYVSDAFVFITDRFYEITMKNLVQKVCSYLVRLMEEQGSSIVTMDMSKEELAREFGATRPALSRVFIELEKLGVIEMDGKKVKIKSERYVRDYAEFE</sequence>
<dbReference type="PROSITE" id="PS51063">
    <property type="entry name" value="HTH_CRP_2"/>
    <property type="match status" value="1"/>
</dbReference>
<dbReference type="EMBL" id="CP011393">
    <property type="protein sequence ID" value="ANE41484.1"/>
    <property type="molecule type" value="Genomic_DNA"/>
</dbReference>
<dbReference type="KEGG" id="fng:JM64_05530"/>
<dbReference type="Pfam" id="PF00027">
    <property type="entry name" value="cNMP_binding"/>
    <property type="match status" value="1"/>
</dbReference>
<reference evidence="6 7" key="1">
    <citation type="submission" date="2014-08" db="EMBL/GenBank/DDBJ databases">
        <title>Fervidobacterium pennivorans DYC genome.</title>
        <authorList>
            <person name="Wushke S."/>
        </authorList>
    </citation>
    <scope>NUCLEOTIDE SEQUENCE [LARGE SCALE GENOMIC DNA]</scope>
    <source>
        <strain evidence="6 7">DYC</strain>
    </source>
</reference>
<organism evidence="6 7">
    <name type="scientific">Fervidobacterium pennivorans</name>
    <dbReference type="NCBI Taxonomy" id="93466"/>
    <lineage>
        <taxon>Bacteria</taxon>
        <taxon>Thermotogati</taxon>
        <taxon>Thermotogota</taxon>
        <taxon>Thermotogae</taxon>
        <taxon>Thermotogales</taxon>
        <taxon>Fervidobacteriaceae</taxon>
        <taxon>Fervidobacterium</taxon>
    </lineage>
</organism>
<evidence type="ECO:0000256" key="2">
    <source>
        <dbReference type="ARBA" id="ARBA00023125"/>
    </source>
</evidence>
<dbReference type="OrthoDB" id="3176638at2"/>
<dbReference type="CDD" id="cd00038">
    <property type="entry name" value="CAP_ED"/>
    <property type="match status" value="1"/>
</dbReference>
<dbReference type="Pfam" id="PF13545">
    <property type="entry name" value="HTH_Crp_2"/>
    <property type="match status" value="1"/>
</dbReference>
<evidence type="ECO:0000259" key="4">
    <source>
        <dbReference type="PROSITE" id="PS50042"/>
    </source>
</evidence>
<dbReference type="SUPFAM" id="SSF51206">
    <property type="entry name" value="cAMP-binding domain-like"/>
    <property type="match status" value="1"/>
</dbReference>
<feature type="domain" description="Cyclic nucleotide-binding" evidence="4">
    <location>
        <begin position="19"/>
        <end position="140"/>
    </location>
</feature>
<dbReference type="InterPro" id="IPR014710">
    <property type="entry name" value="RmlC-like_jellyroll"/>
</dbReference>
<evidence type="ECO:0000256" key="3">
    <source>
        <dbReference type="ARBA" id="ARBA00023163"/>
    </source>
</evidence>
<evidence type="ECO:0000259" key="5">
    <source>
        <dbReference type="PROSITE" id="PS51063"/>
    </source>
</evidence>
<dbReference type="Gene3D" id="2.60.120.10">
    <property type="entry name" value="Jelly Rolls"/>
    <property type="match status" value="1"/>
</dbReference>
<dbReference type="SMART" id="SM00419">
    <property type="entry name" value="HTH_CRP"/>
    <property type="match status" value="1"/>
</dbReference>
<keyword evidence="3" id="KW-0804">Transcription</keyword>
<feature type="domain" description="HTH crp-type" evidence="5">
    <location>
        <begin position="154"/>
        <end position="222"/>
    </location>
</feature>
<evidence type="ECO:0000313" key="6">
    <source>
        <dbReference type="EMBL" id="ANE41484.1"/>
    </source>
</evidence>
<dbReference type="InterPro" id="IPR036390">
    <property type="entry name" value="WH_DNA-bd_sf"/>
</dbReference>
<dbReference type="InterPro" id="IPR000595">
    <property type="entry name" value="cNMP-bd_dom"/>
</dbReference>
<dbReference type="GO" id="GO:0003677">
    <property type="term" value="F:DNA binding"/>
    <property type="evidence" value="ECO:0007669"/>
    <property type="project" value="UniProtKB-KW"/>
</dbReference>
<dbReference type="GO" id="GO:0006355">
    <property type="term" value="P:regulation of DNA-templated transcription"/>
    <property type="evidence" value="ECO:0007669"/>
    <property type="project" value="InterPro"/>
</dbReference>
<evidence type="ECO:0000256" key="1">
    <source>
        <dbReference type="ARBA" id="ARBA00023015"/>
    </source>
</evidence>
<protein>
    <submittedName>
        <fullName evidence="6">Crp/Fnr family transcriptional regulator</fullName>
    </submittedName>
</protein>
<gene>
    <name evidence="6" type="ORF">JM64_05530</name>
</gene>
<proteinExistence type="predicted"/>
<evidence type="ECO:0000313" key="7">
    <source>
        <dbReference type="Proteomes" id="UP000077096"/>
    </source>
</evidence>
<keyword evidence="2" id="KW-0238">DNA-binding</keyword>
<dbReference type="InterPro" id="IPR012318">
    <property type="entry name" value="HTH_CRP"/>
</dbReference>